<dbReference type="STRING" id="1424334.W822_05260"/>
<dbReference type="AlphaFoldDB" id="V8QXC6"/>
<dbReference type="eggNOG" id="COG0800">
    <property type="taxonomic scope" value="Bacteria"/>
</dbReference>
<dbReference type="CDD" id="cd00452">
    <property type="entry name" value="KDPG_aldolase"/>
    <property type="match status" value="1"/>
</dbReference>
<keyword evidence="10" id="KW-1185">Reference proteome</keyword>
<comment type="catalytic activity">
    <reaction evidence="1">
        <text>2-dehydro-3-deoxy-6-phospho-D-gluconate = D-glyceraldehyde 3-phosphate + pyruvate</text>
        <dbReference type="Rhea" id="RHEA:17089"/>
        <dbReference type="ChEBI" id="CHEBI:15361"/>
        <dbReference type="ChEBI" id="CHEBI:57569"/>
        <dbReference type="ChEBI" id="CHEBI:59776"/>
        <dbReference type="EC" id="4.1.2.14"/>
    </reaction>
</comment>
<sequence>MDTLAILKRGPVMPVMVIQSVDEALQVTRALLAGGINTFEITLRTPAALDGVRELVNAFPDALIGVGTIRDAGQLDAALKAGARFAVSPGLPAALLPALAANRVPFLPGVATPTEAMNAFDAGFHALKLFPAEAVGGIPLLKSLHSPLPDIVFCPTGGIHAANAAAYLALPNVACVGGSWLAPADLVKAQDWRAITALAAAASVPSGQAQSS</sequence>
<dbReference type="InterPro" id="IPR013785">
    <property type="entry name" value="Aldolase_TIM"/>
</dbReference>
<keyword evidence="7" id="KW-0704">Schiff base</keyword>
<organism evidence="9 10">
    <name type="scientific">Advenella kashmirensis W13003</name>
    <dbReference type="NCBI Taxonomy" id="1424334"/>
    <lineage>
        <taxon>Bacteria</taxon>
        <taxon>Pseudomonadati</taxon>
        <taxon>Pseudomonadota</taxon>
        <taxon>Betaproteobacteria</taxon>
        <taxon>Burkholderiales</taxon>
        <taxon>Alcaligenaceae</taxon>
    </lineage>
</organism>
<evidence type="ECO:0000256" key="2">
    <source>
        <dbReference type="ARBA" id="ARBA00004736"/>
    </source>
</evidence>
<dbReference type="EC" id="4.1.2.14" evidence="5"/>
<dbReference type="PROSITE" id="PS00160">
    <property type="entry name" value="ALDOLASE_KDPG_KHG_2"/>
    <property type="match status" value="1"/>
</dbReference>
<gene>
    <name evidence="9" type="ORF">W822_05260</name>
</gene>
<evidence type="ECO:0000256" key="5">
    <source>
        <dbReference type="ARBA" id="ARBA00013063"/>
    </source>
</evidence>
<dbReference type="PANTHER" id="PTHR30246">
    <property type="entry name" value="2-KETO-3-DEOXY-6-PHOSPHOGLUCONATE ALDOLASE"/>
    <property type="match status" value="1"/>
</dbReference>
<comment type="caution">
    <text evidence="9">The sequence shown here is derived from an EMBL/GenBank/DDBJ whole genome shotgun (WGS) entry which is preliminary data.</text>
</comment>
<dbReference type="SUPFAM" id="SSF51569">
    <property type="entry name" value="Aldolase"/>
    <property type="match status" value="1"/>
</dbReference>
<dbReference type="PANTHER" id="PTHR30246:SF1">
    <property type="entry name" value="2-DEHYDRO-3-DEOXY-6-PHOSPHOGALACTONATE ALDOLASE-RELATED"/>
    <property type="match status" value="1"/>
</dbReference>
<dbReference type="InterPro" id="IPR031338">
    <property type="entry name" value="KDPG/KHG_AS_2"/>
</dbReference>
<evidence type="ECO:0000256" key="7">
    <source>
        <dbReference type="ARBA" id="ARBA00023270"/>
    </source>
</evidence>
<evidence type="ECO:0000256" key="6">
    <source>
        <dbReference type="ARBA" id="ARBA00023239"/>
    </source>
</evidence>
<dbReference type="NCBIfam" id="NF004325">
    <property type="entry name" value="PRK05718.1"/>
    <property type="match status" value="1"/>
</dbReference>
<dbReference type="NCBIfam" id="TIGR01182">
    <property type="entry name" value="eda"/>
    <property type="match status" value="1"/>
</dbReference>
<dbReference type="GO" id="GO:0008675">
    <property type="term" value="F:2-dehydro-3-deoxy-phosphogluconate aldolase activity"/>
    <property type="evidence" value="ECO:0007669"/>
    <property type="project" value="UniProtKB-EC"/>
</dbReference>
<dbReference type="RefSeq" id="WP_024004111.1">
    <property type="nucleotide sequence ID" value="NZ_KI650979.1"/>
</dbReference>
<reference evidence="9 10" key="1">
    <citation type="journal article" date="2014" name="Genome Announc.">
        <title>Draft Genome Sequence of Advenella kashmirensis Strain W13003, a Polycyclic Aromatic Hydrocarbon-Degrading Bacterium.</title>
        <authorList>
            <person name="Wang X."/>
            <person name="Jin D."/>
            <person name="Zhou L."/>
            <person name="Wu L."/>
            <person name="An W."/>
            <person name="Zhao L."/>
        </authorList>
    </citation>
    <scope>NUCLEOTIDE SEQUENCE [LARGE SCALE GENOMIC DNA]</scope>
    <source>
        <strain evidence="9 10">W13003</strain>
    </source>
</reference>
<dbReference type="OrthoDB" id="9805177at2"/>
<protein>
    <recommendedName>
        <fullName evidence="5">2-dehydro-3-deoxy-phosphogluconate aldolase</fullName>
        <ecNumber evidence="5">4.1.2.14</ecNumber>
    </recommendedName>
</protein>
<accession>V8QXC6</accession>
<dbReference type="PROSITE" id="PS00159">
    <property type="entry name" value="ALDOLASE_KDPG_KHG_1"/>
    <property type="match status" value="1"/>
</dbReference>
<dbReference type="Proteomes" id="UP000018733">
    <property type="component" value="Unassembled WGS sequence"/>
</dbReference>
<comment type="similarity">
    <text evidence="3">Belongs to the KHG/KDPG aldolase family.</text>
</comment>
<evidence type="ECO:0000313" key="10">
    <source>
        <dbReference type="Proteomes" id="UP000018733"/>
    </source>
</evidence>
<dbReference type="InterPro" id="IPR000887">
    <property type="entry name" value="Aldlse_KDPG_KHG"/>
</dbReference>
<dbReference type="PATRIC" id="fig|1424334.3.peg.1065"/>
<dbReference type="EMBL" id="AYXT01000001">
    <property type="protein sequence ID" value="ETF04551.1"/>
    <property type="molecule type" value="Genomic_DNA"/>
</dbReference>
<dbReference type="Gene3D" id="3.20.20.70">
    <property type="entry name" value="Aldolase class I"/>
    <property type="match status" value="1"/>
</dbReference>
<comment type="pathway">
    <text evidence="2">Carbohydrate acid metabolism; 2-dehydro-3-deoxy-D-gluconate degradation; D-glyceraldehyde 3-phosphate and pyruvate from 2-dehydro-3-deoxy-D-gluconate: step 2/2.</text>
</comment>
<comment type="subunit">
    <text evidence="4">Homotrimer.</text>
</comment>
<evidence type="ECO:0000256" key="4">
    <source>
        <dbReference type="ARBA" id="ARBA00011233"/>
    </source>
</evidence>
<keyword evidence="8" id="KW-0119">Carbohydrate metabolism</keyword>
<proteinExistence type="inferred from homology"/>
<dbReference type="InterPro" id="IPR031337">
    <property type="entry name" value="KDPG/KHG_AS_1"/>
</dbReference>
<evidence type="ECO:0000313" key="9">
    <source>
        <dbReference type="EMBL" id="ETF04551.1"/>
    </source>
</evidence>
<name>V8QXC6_9BURK</name>
<dbReference type="Pfam" id="PF01081">
    <property type="entry name" value="Aldolase"/>
    <property type="match status" value="1"/>
</dbReference>
<evidence type="ECO:0000256" key="1">
    <source>
        <dbReference type="ARBA" id="ARBA00000654"/>
    </source>
</evidence>
<keyword evidence="6 9" id="KW-0456">Lyase</keyword>
<evidence type="ECO:0000256" key="8">
    <source>
        <dbReference type="ARBA" id="ARBA00023277"/>
    </source>
</evidence>
<dbReference type="HOGENOM" id="CLU_077795_1_1_4"/>
<evidence type="ECO:0000256" key="3">
    <source>
        <dbReference type="ARBA" id="ARBA00006906"/>
    </source>
</evidence>